<keyword evidence="2" id="KW-1185">Reference proteome</keyword>
<evidence type="ECO:0000313" key="1">
    <source>
        <dbReference type="EMBL" id="EER08845.1"/>
    </source>
</evidence>
<feature type="non-terminal residue" evidence="1">
    <location>
        <position position="64"/>
    </location>
</feature>
<reference evidence="1 2" key="1">
    <citation type="submission" date="2008-07" db="EMBL/GenBank/DDBJ databases">
        <authorList>
            <person name="El-Sayed N."/>
            <person name="Caler E."/>
            <person name="Inman J."/>
            <person name="Amedeo P."/>
            <person name="Hass B."/>
            <person name="Wortman J."/>
        </authorList>
    </citation>
    <scope>NUCLEOTIDE SEQUENCE [LARGE SCALE GENOMIC DNA]</scope>
    <source>
        <strain evidence="2">ATCC 50983 / TXsc</strain>
    </source>
</reference>
<organism evidence="2">
    <name type="scientific">Perkinsus marinus (strain ATCC 50983 / TXsc)</name>
    <dbReference type="NCBI Taxonomy" id="423536"/>
    <lineage>
        <taxon>Eukaryota</taxon>
        <taxon>Sar</taxon>
        <taxon>Alveolata</taxon>
        <taxon>Perkinsozoa</taxon>
        <taxon>Perkinsea</taxon>
        <taxon>Perkinsida</taxon>
        <taxon>Perkinsidae</taxon>
        <taxon>Perkinsus</taxon>
    </lineage>
</organism>
<dbReference type="EMBL" id="GG678682">
    <property type="protein sequence ID" value="EER08845.1"/>
    <property type="molecule type" value="Genomic_DNA"/>
</dbReference>
<feature type="non-terminal residue" evidence="1">
    <location>
        <position position="1"/>
    </location>
</feature>
<proteinExistence type="predicted"/>
<dbReference type="Proteomes" id="UP000007800">
    <property type="component" value="Unassembled WGS sequence"/>
</dbReference>
<accession>C5L350</accession>
<dbReference type="GeneID" id="9064662"/>
<name>C5L350_PERM5</name>
<sequence>LSKAMDGREWVISFDPGNPDLRQPRAIVETISNLRAFCENFSGSTCPVNFAESLPSIMDYFQRS</sequence>
<dbReference type="InParanoid" id="C5L350"/>
<dbReference type="RefSeq" id="XP_002777029.1">
    <property type="nucleotide sequence ID" value="XM_002776983.1"/>
</dbReference>
<protein>
    <submittedName>
        <fullName evidence="1">Uncharacterized protein</fullName>
    </submittedName>
</protein>
<evidence type="ECO:0000313" key="2">
    <source>
        <dbReference type="Proteomes" id="UP000007800"/>
    </source>
</evidence>
<gene>
    <name evidence="1" type="ORF">Pmar_PMAR023984</name>
</gene>
<dbReference type="AlphaFoldDB" id="C5L350"/>